<dbReference type="Proteomes" id="UP000293045">
    <property type="component" value="Unassembled WGS sequence"/>
</dbReference>
<dbReference type="AlphaFoldDB" id="A0A4Q9L6F2"/>
<proteinExistence type="predicted"/>
<dbReference type="VEuPathDB" id="MicrosporidiaDB:CWI39_1077p0010"/>
<dbReference type="EMBL" id="PIXR01001077">
    <property type="protein sequence ID" value="TBU02856.1"/>
    <property type="molecule type" value="Genomic_DNA"/>
</dbReference>
<organism evidence="2 3">
    <name type="scientific">Hamiltosporidium magnivora</name>
    <dbReference type="NCBI Taxonomy" id="148818"/>
    <lineage>
        <taxon>Eukaryota</taxon>
        <taxon>Fungi</taxon>
        <taxon>Fungi incertae sedis</taxon>
        <taxon>Microsporidia</taxon>
        <taxon>Dubosqiidae</taxon>
        <taxon>Hamiltosporidium</taxon>
    </lineage>
</organism>
<reference evidence="2 3" key="1">
    <citation type="submission" date="2017-12" db="EMBL/GenBank/DDBJ databases">
        <authorList>
            <person name="Pombert J.-F."/>
            <person name="Haag K.L."/>
            <person name="Ebert D."/>
        </authorList>
    </citation>
    <scope>NUCLEOTIDE SEQUENCE [LARGE SCALE GENOMIC DNA]</scope>
    <source>
        <strain evidence="2">IL-BN-2</strain>
    </source>
</reference>
<comment type="caution">
    <text evidence="2">The sequence shown here is derived from an EMBL/GenBank/DDBJ whole genome shotgun (WGS) entry which is preliminary data.</text>
</comment>
<dbReference type="VEuPathDB" id="MicrosporidiaDB:CWI36_0073p0040"/>
<evidence type="ECO:0000313" key="3">
    <source>
        <dbReference type="Proteomes" id="UP000293045"/>
    </source>
</evidence>
<sequence>MFLIINIFLHIAIFLCSKKKKVHFFDEISEETKESNALKHINPLPKIDNASFKLPLKKEENIKYHILTRKRYNEIGKNPNLVFINNRDAMNKHIFKKKIKKLYNYFGRGSVDTKILFEKKLKRKYI</sequence>
<keyword evidence="1" id="KW-0732">Signal</keyword>
<evidence type="ECO:0000313" key="2">
    <source>
        <dbReference type="EMBL" id="TBU02856.1"/>
    </source>
</evidence>
<evidence type="ECO:0000256" key="1">
    <source>
        <dbReference type="SAM" id="SignalP"/>
    </source>
</evidence>
<accession>A0A4Q9L6F2</accession>
<name>A0A4Q9L6F2_9MICR</name>
<feature type="chain" id="PRO_5020758365" evidence="1">
    <location>
        <begin position="25"/>
        <end position="126"/>
    </location>
</feature>
<feature type="signal peptide" evidence="1">
    <location>
        <begin position="1"/>
        <end position="24"/>
    </location>
</feature>
<protein>
    <submittedName>
        <fullName evidence="2">Uncharacterized protein</fullName>
    </submittedName>
</protein>
<gene>
    <name evidence="2" type="ORF">CWI39_1077p0010</name>
</gene>